<sequence length="52" mass="5951">MTEEVPWHGQPFSLTIKVAPLAMIILKAWLNSKILEEETKCFQIKKALSKPI</sequence>
<name>A0A1Q8QPW2_9FIRM</name>
<accession>A0A1Q8QPW2</accession>
<dbReference type="EMBL" id="MLBF01000033">
    <property type="protein sequence ID" value="OLN29389.1"/>
    <property type="molecule type" value="Genomic_DNA"/>
</dbReference>
<comment type="caution">
    <text evidence="1">The sequence shown here is derived from an EMBL/GenBank/DDBJ whole genome shotgun (WGS) entry which is preliminary data.</text>
</comment>
<evidence type="ECO:0000313" key="2">
    <source>
        <dbReference type="Proteomes" id="UP000186102"/>
    </source>
</evidence>
<gene>
    <name evidence="1" type="ORF">DSOL_3565</name>
</gene>
<evidence type="ECO:0000313" key="1">
    <source>
        <dbReference type="EMBL" id="OLN29389.1"/>
    </source>
</evidence>
<proteinExistence type="predicted"/>
<protein>
    <submittedName>
        <fullName evidence="1">1,4-alpha-glucan (Glycogen) branching enzyme, GH-13-type</fullName>
    </submittedName>
</protein>
<dbReference type="STRING" id="1888891.DSOL_3565"/>
<dbReference type="AlphaFoldDB" id="A0A1Q8QPW2"/>
<reference evidence="1 2" key="1">
    <citation type="submission" date="2016-09" db="EMBL/GenBank/DDBJ databases">
        <title>Complete genome of Desulfosporosinus sp. OL.</title>
        <authorList>
            <person name="Mardanov A."/>
            <person name="Beletsky A."/>
            <person name="Panova A."/>
            <person name="Karnachuk O."/>
            <person name="Ravin N."/>
        </authorList>
    </citation>
    <scope>NUCLEOTIDE SEQUENCE [LARGE SCALE GENOMIC DNA]</scope>
    <source>
        <strain evidence="1 2">OL</strain>
    </source>
</reference>
<keyword evidence="2" id="KW-1185">Reference proteome</keyword>
<dbReference type="Proteomes" id="UP000186102">
    <property type="component" value="Unassembled WGS sequence"/>
</dbReference>
<organism evidence="1 2">
    <name type="scientific">Desulfosporosinus metallidurans</name>
    <dbReference type="NCBI Taxonomy" id="1888891"/>
    <lineage>
        <taxon>Bacteria</taxon>
        <taxon>Bacillati</taxon>
        <taxon>Bacillota</taxon>
        <taxon>Clostridia</taxon>
        <taxon>Eubacteriales</taxon>
        <taxon>Desulfitobacteriaceae</taxon>
        <taxon>Desulfosporosinus</taxon>
    </lineage>
</organism>